<gene>
    <name evidence="1" type="ORF">ElyMa_000503700</name>
</gene>
<sequence length="142" mass="15275">MPIPISTCSSKTRSSRGACARLSTSRVIALESMFDVVPKSILGSIGCSSVPTSISPSTVRSSPGASISTHFLQTIGPLDQGVVVNVWTRLVQDGWLAFCLSTKCQLLRQIFQESLVAWPALLSKLWTCVLCQDVSIVCCDHC</sequence>
<reference evidence="1 2" key="1">
    <citation type="journal article" date="2021" name="Elife">
        <title>Chloroplast acquisition without the gene transfer in kleptoplastic sea slugs, Plakobranchus ocellatus.</title>
        <authorList>
            <person name="Maeda T."/>
            <person name="Takahashi S."/>
            <person name="Yoshida T."/>
            <person name="Shimamura S."/>
            <person name="Takaki Y."/>
            <person name="Nagai Y."/>
            <person name="Toyoda A."/>
            <person name="Suzuki Y."/>
            <person name="Arimoto A."/>
            <person name="Ishii H."/>
            <person name="Satoh N."/>
            <person name="Nishiyama T."/>
            <person name="Hasebe M."/>
            <person name="Maruyama T."/>
            <person name="Minagawa J."/>
            <person name="Obokata J."/>
            <person name="Shigenobu S."/>
        </authorList>
    </citation>
    <scope>NUCLEOTIDE SEQUENCE [LARGE SCALE GENOMIC DNA]</scope>
</reference>
<dbReference type="EMBL" id="BMAT01000959">
    <property type="protein sequence ID" value="GFR77234.1"/>
    <property type="molecule type" value="Genomic_DNA"/>
</dbReference>
<protein>
    <submittedName>
        <fullName evidence="1">Uncharacterized protein</fullName>
    </submittedName>
</protein>
<evidence type="ECO:0000313" key="2">
    <source>
        <dbReference type="Proteomes" id="UP000762676"/>
    </source>
</evidence>
<comment type="caution">
    <text evidence="1">The sequence shown here is derived from an EMBL/GenBank/DDBJ whole genome shotgun (WGS) entry which is preliminary data.</text>
</comment>
<accession>A0AAV4FVH6</accession>
<dbReference type="Proteomes" id="UP000762676">
    <property type="component" value="Unassembled WGS sequence"/>
</dbReference>
<keyword evidence="2" id="KW-1185">Reference proteome</keyword>
<evidence type="ECO:0000313" key="1">
    <source>
        <dbReference type="EMBL" id="GFR77234.1"/>
    </source>
</evidence>
<proteinExistence type="predicted"/>
<name>A0AAV4FVH6_9GAST</name>
<dbReference type="AlphaFoldDB" id="A0AAV4FVH6"/>
<organism evidence="1 2">
    <name type="scientific">Elysia marginata</name>
    <dbReference type="NCBI Taxonomy" id="1093978"/>
    <lineage>
        <taxon>Eukaryota</taxon>
        <taxon>Metazoa</taxon>
        <taxon>Spiralia</taxon>
        <taxon>Lophotrochozoa</taxon>
        <taxon>Mollusca</taxon>
        <taxon>Gastropoda</taxon>
        <taxon>Heterobranchia</taxon>
        <taxon>Euthyneura</taxon>
        <taxon>Panpulmonata</taxon>
        <taxon>Sacoglossa</taxon>
        <taxon>Placobranchoidea</taxon>
        <taxon>Plakobranchidae</taxon>
        <taxon>Elysia</taxon>
    </lineage>
</organism>